<sequence length="336" mass="36204">MQSLDQDLADKARSKYDPAAELDAQHYLEEVAQVRFDPNLSFADNLRNGVILCKAINAIMPNDPIKQKISESRLPFKQMENIHLYLEKTKQLGMPSFESFQTVDLFEAKNINQVINSIFSLSRQAAKYGYTQVPTLGPQLAQKTERQFTESQLAEGRAAVPLLQGFAAPVSQAGMGAMGGSRQVYNPIIGTGDTSVSSSFFAAGEVGRRADLGGAMGSRREIGGVYLDSPLFRGAPLSPLSPMSPSTRTALRSSGGDSDVFCATEELLSDLNGADSAYPDSHDEEDDEVVVVVDTSDDDAPGSNIFHLSKSTAKMALSGPAATNNTPVATIMRREE</sequence>
<dbReference type="EMBL" id="JAFCIX010000447">
    <property type="protein sequence ID" value="KAH6589552.1"/>
    <property type="molecule type" value="Genomic_DNA"/>
</dbReference>
<proteinExistence type="predicted"/>
<dbReference type="SMART" id="SM00033">
    <property type="entry name" value="CH"/>
    <property type="match status" value="1"/>
</dbReference>
<dbReference type="InterPro" id="IPR001715">
    <property type="entry name" value="CH_dom"/>
</dbReference>
<comment type="caution">
    <text evidence="2">The sequence shown here is derived from an EMBL/GenBank/DDBJ whole genome shotgun (WGS) entry which is preliminary data.</text>
</comment>
<feature type="domain" description="Calponin-homology (CH)" evidence="1">
    <location>
        <begin position="18"/>
        <end position="126"/>
    </location>
</feature>
<organism evidence="2 3">
    <name type="scientific">Batrachochytrium salamandrivorans</name>
    <dbReference type="NCBI Taxonomy" id="1357716"/>
    <lineage>
        <taxon>Eukaryota</taxon>
        <taxon>Fungi</taxon>
        <taxon>Fungi incertae sedis</taxon>
        <taxon>Chytridiomycota</taxon>
        <taxon>Chytridiomycota incertae sedis</taxon>
        <taxon>Chytridiomycetes</taxon>
        <taxon>Rhizophydiales</taxon>
        <taxon>Rhizophydiales incertae sedis</taxon>
        <taxon>Batrachochytrium</taxon>
    </lineage>
</organism>
<accession>A0ABQ8F2P8</accession>
<evidence type="ECO:0000259" key="1">
    <source>
        <dbReference type="PROSITE" id="PS50021"/>
    </source>
</evidence>
<dbReference type="Proteomes" id="UP001648503">
    <property type="component" value="Unassembled WGS sequence"/>
</dbReference>
<dbReference type="PROSITE" id="PS50021">
    <property type="entry name" value="CH"/>
    <property type="match status" value="1"/>
</dbReference>
<evidence type="ECO:0000313" key="3">
    <source>
        <dbReference type="Proteomes" id="UP001648503"/>
    </source>
</evidence>
<dbReference type="SUPFAM" id="SSF47576">
    <property type="entry name" value="Calponin-homology domain, CH-domain"/>
    <property type="match status" value="1"/>
</dbReference>
<dbReference type="InterPro" id="IPR050606">
    <property type="entry name" value="Calponin-like"/>
</dbReference>
<dbReference type="PANTHER" id="PTHR47385">
    <property type="entry name" value="CALPONIN"/>
    <property type="match status" value="1"/>
</dbReference>
<evidence type="ECO:0000313" key="2">
    <source>
        <dbReference type="EMBL" id="KAH6589552.1"/>
    </source>
</evidence>
<dbReference type="PRINTS" id="PR00888">
    <property type="entry name" value="SM22CALPONIN"/>
</dbReference>
<dbReference type="Pfam" id="PF00307">
    <property type="entry name" value="CH"/>
    <property type="match status" value="1"/>
</dbReference>
<gene>
    <name evidence="2" type="ORF">BASA50_009963</name>
</gene>
<dbReference type="InterPro" id="IPR003096">
    <property type="entry name" value="SM22_calponin"/>
</dbReference>
<dbReference type="PANTHER" id="PTHR47385:SF14">
    <property type="entry name" value="TRANSGELIN"/>
    <property type="match status" value="1"/>
</dbReference>
<name>A0ABQ8F2P8_9FUNG</name>
<protein>
    <recommendedName>
        <fullName evidence="1">Calponin-homology (CH) domain-containing protein</fullName>
    </recommendedName>
</protein>
<dbReference type="Gene3D" id="1.10.418.10">
    <property type="entry name" value="Calponin-like domain"/>
    <property type="match status" value="1"/>
</dbReference>
<dbReference type="InterPro" id="IPR036872">
    <property type="entry name" value="CH_dom_sf"/>
</dbReference>
<reference evidence="2 3" key="1">
    <citation type="submission" date="2021-02" db="EMBL/GenBank/DDBJ databases">
        <title>Variation within the Batrachochytrium salamandrivorans European outbreak.</title>
        <authorList>
            <person name="Kelly M."/>
            <person name="Pasmans F."/>
            <person name="Shea T.P."/>
            <person name="Munoz J.F."/>
            <person name="Carranza S."/>
            <person name="Cuomo C.A."/>
            <person name="Martel A."/>
        </authorList>
    </citation>
    <scope>NUCLEOTIDE SEQUENCE [LARGE SCALE GENOMIC DNA]</scope>
    <source>
        <strain evidence="2 3">AMFP18/2</strain>
    </source>
</reference>
<keyword evidence="3" id="KW-1185">Reference proteome</keyword>